<protein>
    <recommendedName>
        <fullName evidence="3">MAM domain-containing protein</fullName>
    </recommendedName>
</protein>
<reference evidence="4" key="1">
    <citation type="submission" date="2021-02" db="EMBL/GenBank/DDBJ databases">
        <authorList>
            <person name="Nowell W R."/>
        </authorList>
    </citation>
    <scope>NUCLEOTIDE SEQUENCE</scope>
</reference>
<keyword evidence="2" id="KW-1133">Transmembrane helix</keyword>
<evidence type="ECO:0000256" key="2">
    <source>
        <dbReference type="SAM" id="Phobius"/>
    </source>
</evidence>
<sequence>MLCFLSQGSILVLTNANSTEPDIASISSAVTDFLATVFTTISTSTFTDSLIPLTYETSVFEATIATATALAGDSTSISINTTTVLSDATIITSDNTIATNNTAPTVGGTTAATNDTAPTVGGTTAATNDTAPTVGGTTAATNDTAPTVGGTTAATNDTAPTVGGTTAATKDTVTKNNTTPSPLPTAGTSNTAATPTNTAATAITSQSSTISSLLANITIVNCDCSTFCFNGSANITDGSEFNRDIVEGREPRAPTSDAASVRNSLVDNNGCQIPYNISHLNVNATSYIWFCYKDQCWSNGNNTSNCPSGKYALIELTSDEPNKTISINVQSLSKRSRSTTQEQECLHYYYYMPMSDYTEENIEVHMINSTKSIVLQNVTNQSTTNKGWQKVSLNMSRSEDNYTLEFHFKTTKNSTSTDPVYFALDEIAVYNVSCKVVDTLQNPSSTTTTSPLPSTTTDVGLIVALTLGLGIPFIFGIMAGIFYLMKKYLHKKLRHRQDSYIPTAQLPSNQYGYYGIGLSSF</sequence>
<name>A0A815HH21_ADIRI</name>
<dbReference type="AlphaFoldDB" id="A0A815HH21"/>
<feature type="domain" description="MAM" evidence="3">
    <location>
        <begin position="269"/>
        <end position="436"/>
    </location>
</feature>
<evidence type="ECO:0000256" key="1">
    <source>
        <dbReference type="SAM" id="MobiDB-lite"/>
    </source>
</evidence>
<evidence type="ECO:0000313" key="5">
    <source>
        <dbReference type="Proteomes" id="UP000663852"/>
    </source>
</evidence>
<proteinExistence type="predicted"/>
<keyword evidence="2" id="KW-0812">Transmembrane</keyword>
<dbReference type="Proteomes" id="UP000663852">
    <property type="component" value="Unassembled WGS sequence"/>
</dbReference>
<feature type="compositionally biased region" description="Low complexity" evidence="1">
    <location>
        <begin position="108"/>
        <end position="169"/>
    </location>
</feature>
<dbReference type="Gene3D" id="2.60.120.200">
    <property type="match status" value="1"/>
</dbReference>
<dbReference type="Pfam" id="PF00629">
    <property type="entry name" value="MAM"/>
    <property type="match status" value="1"/>
</dbReference>
<dbReference type="SUPFAM" id="SSF49899">
    <property type="entry name" value="Concanavalin A-like lectins/glucanases"/>
    <property type="match status" value="1"/>
</dbReference>
<organism evidence="4 5">
    <name type="scientific">Adineta ricciae</name>
    <name type="common">Rotifer</name>
    <dbReference type="NCBI Taxonomy" id="249248"/>
    <lineage>
        <taxon>Eukaryota</taxon>
        <taxon>Metazoa</taxon>
        <taxon>Spiralia</taxon>
        <taxon>Gnathifera</taxon>
        <taxon>Rotifera</taxon>
        <taxon>Eurotatoria</taxon>
        <taxon>Bdelloidea</taxon>
        <taxon>Adinetida</taxon>
        <taxon>Adinetidae</taxon>
        <taxon>Adineta</taxon>
    </lineage>
</organism>
<dbReference type="InterPro" id="IPR000998">
    <property type="entry name" value="MAM_dom"/>
</dbReference>
<evidence type="ECO:0000259" key="3">
    <source>
        <dbReference type="PROSITE" id="PS50060"/>
    </source>
</evidence>
<accession>A0A815HH21</accession>
<feature type="region of interest" description="Disordered" evidence="1">
    <location>
        <begin position="108"/>
        <end position="193"/>
    </location>
</feature>
<dbReference type="PROSITE" id="PS50060">
    <property type="entry name" value="MAM_2"/>
    <property type="match status" value="1"/>
</dbReference>
<evidence type="ECO:0000313" key="4">
    <source>
        <dbReference type="EMBL" id="CAF1352327.1"/>
    </source>
</evidence>
<comment type="caution">
    <text evidence="4">The sequence shown here is derived from an EMBL/GenBank/DDBJ whole genome shotgun (WGS) entry which is preliminary data.</text>
</comment>
<dbReference type="InterPro" id="IPR013320">
    <property type="entry name" value="ConA-like_dom_sf"/>
</dbReference>
<dbReference type="OrthoDB" id="10066880at2759"/>
<keyword evidence="2" id="KW-0472">Membrane</keyword>
<dbReference type="EMBL" id="CAJNOJ010000265">
    <property type="protein sequence ID" value="CAF1352327.1"/>
    <property type="molecule type" value="Genomic_DNA"/>
</dbReference>
<feature type="transmembrane region" description="Helical" evidence="2">
    <location>
        <begin position="459"/>
        <end position="484"/>
    </location>
</feature>
<feature type="compositionally biased region" description="Low complexity" evidence="1">
    <location>
        <begin position="184"/>
        <end position="193"/>
    </location>
</feature>
<dbReference type="GO" id="GO:0016020">
    <property type="term" value="C:membrane"/>
    <property type="evidence" value="ECO:0007669"/>
    <property type="project" value="InterPro"/>
</dbReference>
<gene>
    <name evidence="4" type="ORF">EDS130_LOCUS33350</name>
</gene>